<dbReference type="GO" id="GO:0016614">
    <property type="term" value="F:oxidoreductase activity, acting on CH-OH group of donors"/>
    <property type="evidence" value="ECO:0007669"/>
    <property type="project" value="InterPro"/>
</dbReference>
<dbReference type="OrthoDB" id="5198708at2"/>
<feature type="binding site" evidence="4">
    <location>
        <position position="171"/>
    </location>
    <ligand>
        <name>glycerol</name>
        <dbReference type="ChEBI" id="CHEBI:17754"/>
    </ligand>
</feature>
<dbReference type="GO" id="GO:0046872">
    <property type="term" value="F:metal ion binding"/>
    <property type="evidence" value="ECO:0007669"/>
    <property type="project" value="UniProtKB-KW"/>
</dbReference>
<feature type="binding site" evidence="5">
    <location>
        <position position="127"/>
    </location>
    <ligand>
        <name>NAD(+)</name>
        <dbReference type="ChEBI" id="CHEBI:57540"/>
    </ligand>
</feature>
<dbReference type="EMBL" id="PKOZ01000010">
    <property type="protein sequence ID" value="PQD94421.1"/>
    <property type="molecule type" value="Genomic_DNA"/>
</dbReference>
<dbReference type="PANTHER" id="PTHR43616:SF3">
    <property type="entry name" value="HYDROXYCARBOXYLATE DEHYDROGENASE A"/>
    <property type="match status" value="1"/>
</dbReference>
<feature type="binding site" evidence="5">
    <location>
        <begin position="94"/>
        <end position="98"/>
    </location>
    <ligand>
        <name>NAD(+)</name>
        <dbReference type="ChEBI" id="CHEBI:57540"/>
    </ligand>
</feature>
<feature type="binding site" evidence="5">
    <location>
        <position position="131"/>
    </location>
    <ligand>
        <name>NAD(+)</name>
        <dbReference type="ChEBI" id="CHEBI:57540"/>
    </ligand>
</feature>
<evidence type="ECO:0000256" key="4">
    <source>
        <dbReference type="PIRSR" id="PIRSR000112-1"/>
    </source>
</evidence>
<dbReference type="SUPFAM" id="SSF56796">
    <property type="entry name" value="Dehydroquinate synthase-like"/>
    <property type="match status" value="1"/>
</dbReference>
<dbReference type="Gene3D" id="3.40.50.1970">
    <property type="match status" value="1"/>
</dbReference>
<proteinExistence type="inferred from homology"/>
<dbReference type="InterPro" id="IPR016205">
    <property type="entry name" value="Glycerol_DH"/>
</dbReference>
<keyword evidence="2 4" id="KW-0479">Metal-binding</keyword>
<organism evidence="7 8">
    <name type="scientific">Pradoshia eiseniae</name>
    <dbReference type="NCBI Taxonomy" id="2064768"/>
    <lineage>
        <taxon>Bacteria</taxon>
        <taxon>Bacillati</taxon>
        <taxon>Bacillota</taxon>
        <taxon>Bacilli</taxon>
        <taxon>Bacillales</taxon>
        <taxon>Bacillaceae</taxon>
        <taxon>Pradoshia</taxon>
    </lineage>
</organism>
<feature type="binding site" evidence="5">
    <location>
        <position position="125"/>
    </location>
    <ligand>
        <name>NAD(+)</name>
        <dbReference type="ChEBI" id="CHEBI:57540"/>
    </ligand>
</feature>
<keyword evidence="4" id="KW-0862">Zinc</keyword>
<dbReference type="PANTHER" id="PTHR43616">
    <property type="entry name" value="GLYCEROL DEHYDROGENASE"/>
    <property type="match status" value="1"/>
</dbReference>
<dbReference type="Pfam" id="PF00465">
    <property type="entry name" value="Fe-ADH"/>
    <property type="match status" value="1"/>
</dbReference>
<sequence length="366" mass="39940">MTVFSVHAAPSEYILKENALDLLEAKLLERNLRKVLVVHGEKSWEAAKSYWPQMEEVQAEEYTYGGDCTLSEIEAVAGLVKQHSLDAVIGVGGGKVLDLVKAVCDETGRQAILIPTLASNCSPWTPLSVIYDESGAFIRYDIYPVCTSLVLVEPRILAEAPVRMLIAGIGDTLAKWYEADVQIADIDPKPVPLQIAHFAARQCKDLLLQSARGAVAAAKAGEVNEDFIQVAETIMMYGGMVGGYGDHYGRIAGAHSIHNGLTALEETHHALHGDKVAYGILVQLVLEDKWMEIVELQPFYEELGLPLSLIDLGVEDVTKAIMEEIAKKATLASESIHVMKVGPITAERVAGAIRRLEQFMECEECG</sequence>
<dbReference type="PROSITE" id="PS00913">
    <property type="entry name" value="ADH_IRON_1"/>
    <property type="match status" value="1"/>
</dbReference>
<dbReference type="RefSeq" id="WP_104850252.1">
    <property type="nucleotide sequence ID" value="NZ_PKOZ01000010.1"/>
</dbReference>
<evidence type="ECO:0000313" key="8">
    <source>
        <dbReference type="Proteomes" id="UP000239663"/>
    </source>
</evidence>
<evidence type="ECO:0000256" key="5">
    <source>
        <dbReference type="PIRSR" id="PIRSR000112-3"/>
    </source>
</evidence>
<evidence type="ECO:0000256" key="3">
    <source>
        <dbReference type="ARBA" id="ARBA00023002"/>
    </source>
</evidence>
<accession>A0A2S7MX71</accession>
<keyword evidence="8" id="KW-1185">Reference proteome</keyword>
<feature type="binding site" evidence="5">
    <location>
        <begin position="116"/>
        <end position="119"/>
    </location>
    <ligand>
        <name>NAD(+)</name>
        <dbReference type="ChEBI" id="CHEBI:57540"/>
    </ligand>
</feature>
<gene>
    <name evidence="7" type="ORF">CYL18_14505</name>
</gene>
<comment type="caution">
    <text evidence="7">The sequence shown here is derived from an EMBL/GenBank/DDBJ whole genome shotgun (WGS) entry which is preliminary data.</text>
</comment>
<feature type="domain" description="Alcohol dehydrogenase iron-type/glycerol dehydrogenase GldA" evidence="6">
    <location>
        <begin position="10"/>
        <end position="154"/>
    </location>
</feature>
<dbReference type="PIRSF" id="PIRSF000112">
    <property type="entry name" value="Glycerol_dehydrogenase"/>
    <property type="match status" value="1"/>
</dbReference>
<dbReference type="CDD" id="cd08172">
    <property type="entry name" value="GlyDH-like"/>
    <property type="match status" value="1"/>
</dbReference>
<keyword evidence="5" id="KW-0520">NAD</keyword>
<keyword evidence="3" id="KW-0560">Oxidoreductase</keyword>
<dbReference type="AlphaFoldDB" id="A0A2S7MX71"/>
<evidence type="ECO:0000259" key="6">
    <source>
        <dbReference type="Pfam" id="PF00465"/>
    </source>
</evidence>
<comment type="cofactor">
    <cofactor evidence="4">
        <name>Zn(2+)</name>
        <dbReference type="ChEBI" id="CHEBI:29105"/>
    </cofactor>
    <text evidence="4">Binds 1 zinc ion per subunit.</text>
</comment>
<protein>
    <submittedName>
        <fullName evidence="7">Oxidoreductase</fullName>
    </submittedName>
</protein>
<name>A0A2S7MX71_9BACI</name>
<dbReference type="InterPro" id="IPR018211">
    <property type="entry name" value="ADH_Fe_CS"/>
</dbReference>
<dbReference type="Gene3D" id="1.20.1090.10">
    <property type="entry name" value="Dehydroquinate synthase-like - alpha domain"/>
    <property type="match status" value="1"/>
</dbReference>
<dbReference type="Proteomes" id="UP000239663">
    <property type="component" value="Unassembled WGS sequence"/>
</dbReference>
<dbReference type="InterPro" id="IPR001670">
    <property type="entry name" value="ADH_Fe/GldA"/>
</dbReference>
<feature type="binding site" evidence="4">
    <location>
        <position position="255"/>
    </location>
    <ligand>
        <name>glycerol</name>
        <dbReference type="ChEBI" id="CHEBI:17754"/>
    </ligand>
</feature>
<comment type="similarity">
    <text evidence="1">Belongs to the iron-containing alcohol dehydrogenase family.</text>
</comment>
<evidence type="ECO:0000313" key="7">
    <source>
        <dbReference type="EMBL" id="PQD94421.1"/>
    </source>
</evidence>
<reference evidence="7 8" key="1">
    <citation type="submission" date="2017-12" db="EMBL/GenBank/DDBJ databases">
        <title>Taxonomic description and draft genome of Pradoshia cofamensis Gen. nov., sp. nov., a thermotolerant bacillale isolated from anterior gut of earthworm Eisenia fetida.</title>
        <authorList>
            <person name="Saha T."/>
            <person name="Chakraborty R."/>
        </authorList>
    </citation>
    <scope>NUCLEOTIDE SEQUENCE [LARGE SCALE GENOMIC DNA]</scope>
    <source>
        <strain evidence="7 8">EAG3</strain>
    </source>
</reference>
<feature type="binding site" evidence="4">
    <location>
        <position position="272"/>
    </location>
    <ligand>
        <name>glycerol</name>
        <dbReference type="ChEBI" id="CHEBI:17754"/>
    </ligand>
</feature>
<evidence type="ECO:0000256" key="2">
    <source>
        <dbReference type="ARBA" id="ARBA00022723"/>
    </source>
</evidence>
<evidence type="ECO:0000256" key="1">
    <source>
        <dbReference type="ARBA" id="ARBA00007358"/>
    </source>
</evidence>